<comment type="caution">
    <text evidence="2">The sequence shown here is derived from an EMBL/GenBank/DDBJ whole genome shotgun (WGS) entry which is preliminary data.</text>
</comment>
<evidence type="ECO:0000313" key="3">
    <source>
        <dbReference type="Proteomes" id="UP000663828"/>
    </source>
</evidence>
<organism evidence="2 3">
    <name type="scientific">Adineta ricciae</name>
    <name type="common">Rotifer</name>
    <dbReference type="NCBI Taxonomy" id="249248"/>
    <lineage>
        <taxon>Eukaryota</taxon>
        <taxon>Metazoa</taxon>
        <taxon>Spiralia</taxon>
        <taxon>Gnathifera</taxon>
        <taxon>Rotifera</taxon>
        <taxon>Eurotatoria</taxon>
        <taxon>Bdelloidea</taxon>
        <taxon>Adinetida</taxon>
        <taxon>Adinetidae</taxon>
        <taxon>Adineta</taxon>
    </lineage>
</organism>
<feature type="region of interest" description="Disordered" evidence="1">
    <location>
        <begin position="159"/>
        <end position="192"/>
    </location>
</feature>
<gene>
    <name evidence="2" type="ORF">XAT740_LOCUS57239</name>
</gene>
<feature type="compositionally biased region" description="Low complexity" evidence="1">
    <location>
        <begin position="170"/>
        <end position="180"/>
    </location>
</feature>
<reference evidence="2" key="1">
    <citation type="submission" date="2021-02" db="EMBL/GenBank/DDBJ databases">
        <authorList>
            <person name="Nowell W R."/>
        </authorList>
    </citation>
    <scope>NUCLEOTIDE SEQUENCE</scope>
</reference>
<proteinExistence type="predicted"/>
<sequence length="477" mass="53348">MNQTGTTPTTDENRPPATIPTPVYFPMAPMYFSYGNGSTSSQPYYTPVVHPTIAYSSNGTQQQPPYGIGYNSFYPQFYSAQTNLLPPMSRVTGPAILMPPRPLMARSNLTEKSQSSTGLIPIGNDNERNKNLNIRECQSPVLNELKRCEMPLPIVDPGVNSTPERIRADSSSTSSLTELEQPLLPPRSMSSNSDNLQDDFLTFLEQKTKTSTTKFPKLNPFASEFSFVNTRTPTNALPLETNGIDDHRHSPPSMTPAEAQSSYRLLFDNLIEKSLESIEAFKRSTKKASVNDTSVQCNPINDCINRSTQTIEQINHADLLTDYSLRAVKLMDELLGNFRNIYSSEYHHECKAMAQTCDELRHLIFFIHRLTSSLTDQENAFTTDLTNPFSSILHDSINLNQNSLLSHNVGRGTRRLTTSATHPSIPSFSCRQIDPVSTNRPKLCLICQKPLDDDQNTDIMHSLCRTLVSRPNMATNI</sequence>
<dbReference type="Proteomes" id="UP000663828">
    <property type="component" value="Unassembled WGS sequence"/>
</dbReference>
<evidence type="ECO:0000256" key="1">
    <source>
        <dbReference type="SAM" id="MobiDB-lite"/>
    </source>
</evidence>
<dbReference type="EMBL" id="CAJNOR010011680">
    <property type="protein sequence ID" value="CAF1662985.1"/>
    <property type="molecule type" value="Genomic_DNA"/>
</dbReference>
<name>A0A816FLG2_ADIRI</name>
<protein>
    <submittedName>
        <fullName evidence="2">Uncharacterized protein</fullName>
    </submittedName>
</protein>
<evidence type="ECO:0000313" key="2">
    <source>
        <dbReference type="EMBL" id="CAF1662985.1"/>
    </source>
</evidence>
<dbReference type="AlphaFoldDB" id="A0A816FLG2"/>
<keyword evidence="3" id="KW-1185">Reference proteome</keyword>
<accession>A0A816FLG2</accession>